<dbReference type="RefSeq" id="WP_038083426.1">
    <property type="nucleotide sequence ID" value="NZ_JMIR01000001.1"/>
</dbReference>
<dbReference type="GO" id="GO:0006508">
    <property type="term" value="P:proteolysis"/>
    <property type="evidence" value="ECO:0007669"/>
    <property type="project" value="InterPro"/>
</dbReference>
<evidence type="ECO:0000313" key="3">
    <source>
        <dbReference type="EMBL" id="KEO85170.1"/>
    </source>
</evidence>
<dbReference type="eggNOG" id="COG1073">
    <property type="taxonomic scope" value="Bacteria"/>
</dbReference>
<gene>
    <name evidence="3" type="ORF">EL26_01020</name>
</gene>
<dbReference type="InterPro" id="IPR001375">
    <property type="entry name" value="Peptidase_S9_cat"/>
</dbReference>
<comment type="caution">
    <text evidence="3">The sequence shown here is derived from an EMBL/GenBank/DDBJ whole genome shotgun (WGS) entry which is preliminary data.</text>
</comment>
<dbReference type="PANTHER" id="PTHR22946:SF9">
    <property type="entry name" value="POLYKETIDE TRANSFERASE AF380"/>
    <property type="match status" value="1"/>
</dbReference>
<organism evidence="3 4">
    <name type="scientific">Tumebacillus flagellatus</name>
    <dbReference type="NCBI Taxonomy" id="1157490"/>
    <lineage>
        <taxon>Bacteria</taxon>
        <taxon>Bacillati</taxon>
        <taxon>Bacillota</taxon>
        <taxon>Bacilli</taxon>
        <taxon>Bacillales</taxon>
        <taxon>Alicyclobacillaceae</taxon>
        <taxon>Tumebacillus</taxon>
    </lineage>
</organism>
<dbReference type="PANTHER" id="PTHR22946">
    <property type="entry name" value="DIENELACTONE HYDROLASE DOMAIN-CONTAINING PROTEIN-RELATED"/>
    <property type="match status" value="1"/>
</dbReference>
<dbReference type="GO" id="GO:0008236">
    <property type="term" value="F:serine-type peptidase activity"/>
    <property type="evidence" value="ECO:0007669"/>
    <property type="project" value="InterPro"/>
</dbReference>
<dbReference type="STRING" id="1157490.EL26_01020"/>
<dbReference type="OrthoDB" id="108903at2"/>
<accession>A0A074LXL5</accession>
<keyword evidence="1" id="KW-0378">Hydrolase</keyword>
<dbReference type="Proteomes" id="UP000027931">
    <property type="component" value="Unassembled WGS sequence"/>
</dbReference>
<evidence type="ECO:0000256" key="1">
    <source>
        <dbReference type="ARBA" id="ARBA00022801"/>
    </source>
</evidence>
<proteinExistence type="predicted"/>
<evidence type="ECO:0000313" key="4">
    <source>
        <dbReference type="Proteomes" id="UP000027931"/>
    </source>
</evidence>
<evidence type="ECO:0000259" key="2">
    <source>
        <dbReference type="Pfam" id="PF00326"/>
    </source>
</evidence>
<dbReference type="GO" id="GO:0052689">
    <property type="term" value="F:carboxylic ester hydrolase activity"/>
    <property type="evidence" value="ECO:0007669"/>
    <property type="project" value="UniProtKB-ARBA"/>
</dbReference>
<dbReference type="EMBL" id="JMIR01000001">
    <property type="protein sequence ID" value="KEO85170.1"/>
    <property type="molecule type" value="Genomic_DNA"/>
</dbReference>
<dbReference type="Gene3D" id="3.40.50.1820">
    <property type="entry name" value="alpha/beta hydrolase"/>
    <property type="match status" value="1"/>
</dbReference>
<sequence>MRERIAAPALELEPSKLGGVPGVLVRPESAGALPTMVFYHGWGTQVEWFTFLATVMAQQGYNVWMPEVPLHGQRGHLENHFNAEGYARYWEAVMSAVDEVPNMISDLAALPFVDGARLALVGSSMGGQIASAAFARNLNVKVLAAVNSAPNFVKFEDHSRKQEGRPPVDGRERERLRAYDPMEQVAALAGRKILLLHGTADEIMPFALTAEFHEKLGTSDLRPARHVGHHLTLSMLEECLGYLRDTL</sequence>
<keyword evidence="4" id="KW-1185">Reference proteome</keyword>
<dbReference type="InterPro" id="IPR050261">
    <property type="entry name" value="FrsA_esterase"/>
</dbReference>
<dbReference type="AlphaFoldDB" id="A0A074LXL5"/>
<dbReference type="Pfam" id="PF00326">
    <property type="entry name" value="Peptidase_S9"/>
    <property type="match status" value="1"/>
</dbReference>
<dbReference type="SUPFAM" id="SSF53474">
    <property type="entry name" value="alpha/beta-Hydrolases"/>
    <property type="match status" value="1"/>
</dbReference>
<name>A0A074LXL5_9BACL</name>
<protein>
    <recommendedName>
        <fullName evidence="2">Peptidase S9 prolyl oligopeptidase catalytic domain-containing protein</fullName>
    </recommendedName>
</protein>
<dbReference type="InterPro" id="IPR029058">
    <property type="entry name" value="AB_hydrolase_fold"/>
</dbReference>
<feature type="domain" description="Peptidase S9 prolyl oligopeptidase catalytic" evidence="2">
    <location>
        <begin position="49"/>
        <end position="218"/>
    </location>
</feature>
<reference evidence="3 4" key="1">
    <citation type="journal article" date="2013" name="Int. J. Syst. Evol. Microbiol.">
        <title>Tumebacillus flagellatus sp. nov., an alpha-amylase/pullulanase-producing bacterium isolated from cassava wastewater.</title>
        <authorList>
            <person name="Wang Q."/>
            <person name="Xie N."/>
            <person name="Qin Y."/>
            <person name="Shen N."/>
            <person name="Zhu J."/>
            <person name="Mi H."/>
            <person name="Huang R."/>
        </authorList>
    </citation>
    <scope>NUCLEOTIDE SEQUENCE [LARGE SCALE GENOMIC DNA]</scope>
    <source>
        <strain evidence="3 4">GST4</strain>
    </source>
</reference>